<organism evidence="3 4">
    <name type="scientific">Paramuricea clavata</name>
    <name type="common">Red gorgonian</name>
    <name type="synonym">Violescent sea-whip</name>
    <dbReference type="NCBI Taxonomy" id="317549"/>
    <lineage>
        <taxon>Eukaryota</taxon>
        <taxon>Metazoa</taxon>
        <taxon>Cnidaria</taxon>
        <taxon>Anthozoa</taxon>
        <taxon>Octocorallia</taxon>
        <taxon>Malacalcyonacea</taxon>
        <taxon>Plexauridae</taxon>
        <taxon>Paramuricea</taxon>
    </lineage>
</organism>
<evidence type="ECO:0000313" key="3">
    <source>
        <dbReference type="EMBL" id="CAB4034832.1"/>
    </source>
</evidence>
<dbReference type="SUPFAM" id="SSF90257">
    <property type="entry name" value="Myosin rod fragments"/>
    <property type="match status" value="1"/>
</dbReference>
<name>A0A6S7LAX7_PARCT</name>
<evidence type="ECO:0000313" key="4">
    <source>
        <dbReference type="Proteomes" id="UP001152795"/>
    </source>
</evidence>
<reference evidence="3" key="1">
    <citation type="submission" date="2020-04" db="EMBL/GenBank/DDBJ databases">
        <authorList>
            <person name="Alioto T."/>
            <person name="Alioto T."/>
            <person name="Gomez Garrido J."/>
        </authorList>
    </citation>
    <scope>NUCLEOTIDE SEQUENCE</scope>
    <source>
        <strain evidence="3">A484AB</strain>
    </source>
</reference>
<keyword evidence="4" id="KW-1185">Reference proteome</keyword>
<protein>
    <submittedName>
        <fullName evidence="3">Uncharacterized protein</fullName>
    </submittedName>
</protein>
<dbReference type="PANTHER" id="PTHR35347:SF1">
    <property type="entry name" value="COILED-COIL DOMAIN-CONTAINING PROTEIN 175"/>
    <property type="match status" value="1"/>
</dbReference>
<accession>A0A6S7LAX7</accession>
<dbReference type="PANTHER" id="PTHR35347">
    <property type="entry name" value="COILED-COIL DOMAIN-CONTAINING PROTEIN 175"/>
    <property type="match status" value="1"/>
</dbReference>
<evidence type="ECO:0000256" key="1">
    <source>
        <dbReference type="SAM" id="Coils"/>
    </source>
</evidence>
<evidence type="ECO:0000256" key="2">
    <source>
        <dbReference type="SAM" id="MobiDB-lite"/>
    </source>
</evidence>
<feature type="non-terminal residue" evidence="3">
    <location>
        <position position="1"/>
    </location>
</feature>
<feature type="region of interest" description="Disordered" evidence="2">
    <location>
        <begin position="256"/>
        <end position="279"/>
    </location>
</feature>
<dbReference type="InterPro" id="IPR038834">
    <property type="entry name" value="CCDC175"/>
</dbReference>
<gene>
    <name evidence="3" type="ORF">PACLA_8A017908</name>
</gene>
<comment type="caution">
    <text evidence="3">The sequence shown here is derived from an EMBL/GenBank/DDBJ whole genome shotgun (WGS) entry which is preliminary data.</text>
</comment>
<feature type="compositionally biased region" description="Polar residues" evidence="2">
    <location>
        <begin position="256"/>
        <end position="270"/>
    </location>
</feature>
<proteinExistence type="predicted"/>
<keyword evidence="1" id="KW-0175">Coiled coil</keyword>
<dbReference type="AlphaFoldDB" id="A0A6S7LAX7"/>
<sequence length="279" mass="32234">MLESETITASALRYKLHRMPTQVKDEIQDAVLAARDSNEAEIQRLKDNLNGINSNIEELEARNKELLSDNDRLEPERNDALNEHDAVVALLNQKMADKASKQITLNETRDTLRETYKMIIQLEESIVQLKEDLALEREEAIEEKERLQKAVEDTRVKVQDQKKANAEQRREIEKLQEELVDSEAFLDGKRKIIRRFETSKARLEAQVVQLSRQLQKSIKSNSLLTQDGMRVMKSHQEMLTNLGRLKAELEQESRTLESTLASAKTENTKLNLKKETLDE</sequence>
<feature type="coiled-coil region" evidence="1">
    <location>
        <begin position="35"/>
        <end position="76"/>
    </location>
</feature>
<dbReference type="OrthoDB" id="5978448at2759"/>
<dbReference type="EMBL" id="CACRXK020020465">
    <property type="protein sequence ID" value="CAB4034832.1"/>
    <property type="molecule type" value="Genomic_DNA"/>
</dbReference>
<dbReference type="Proteomes" id="UP001152795">
    <property type="component" value="Unassembled WGS sequence"/>
</dbReference>